<reference evidence="5 6" key="1">
    <citation type="submission" date="2019-12" db="EMBL/GenBank/DDBJ databases">
        <title>Genomic-based taxomic classification of the family Erythrobacteraceae.</title>
        <authorList>
            <person name="Xu L."/>
        </authorList>
    </citation>
    <scope>NUCLEOTIDE SEQUENCE [LARGE SCALE GENOMIC DNA]</scope>
    <source>
        <strain evidence="5 6">KCTC 42006</strain>
    </source>
</reference>
<organism evidence="5 6">
    <name type="scientific">Pontixanthobacter aestiaquae</name>
    <dbReference type="NCBI Taxonomy" id="1509367"/>
    <lineage>
        <taxon>Bacteria</taxon>
        <taxon>Pseudomonadati</taxon>
        <taxon>Pseudomonadota</taxon>
        <taxon>Alphaproteobacteria</taxon>
        <taxon>Sphingomonadales</taxon>
        <taxon>Erythrobacteraceae</taxon>
        <taxon>Pontixanthobacter</taxon>
    </lineage>
</organism>
<dbReference type="PANTHER" id="PTHR30231">
    <property type="entry name" value="DNA POLYMERASE III SUBUNIT EPSILON"/>
    <property type="match status" value="1"/>
</dbReference>
<dbReference type="EMBL" id="WTYZ01000001">
    <property type="protein sequence ID" value="MXO84351.1"/>
    <property type="molecule type" value="Genomic_DNA"/>
</dbReference>
<dbReference type="SMART" id="SM00479">
    <property type="entry name" value="EXOIII"/>
    <property type="match status" value="1"/>
</dbReference>
<sequence>MLAQWRFERALKALVRSEHPALQRYVEADWPARDCPVAEAPFLALDFELDGLRKDSHLLQAGYAPFKGRIISLSDAQSVDIQSDADLDPEAVAIHMIGEQRAALGRPITEVAPMLIEALAGRILVAHAATIEQTALQRAVMSVLGVRLPIRVICTLVLERELHPNLVDGEPYRLNSCRARYGLPEYRAHDALTDAIAAAELFQAQLSRLPPDTTLARLEHS</sequence>
<evidence type="ECO:0000259" key="4">
    <source>
        <dbReference type="SMART" id="SM00479"/>
    </source>
</evidence>
<name>A0A844Z6T8_9SPHN</name>
<keyword evidence="3 5" id="KW-0269">Exonuclease</keyword>
<keyword evidence="6" id="KW-1185">Reference proteome</keyword>
<dbReference type="InterPro" id="IPR036397">
    <property type="entry name" value="RNaseH_sf"/>
</dbReference>
<dbReference type="GO" id="GO:0006259">
    <property type="term" value="P:DNA metabolic process"/>
    <property type="evidence" value="ECO:0007669"/>
    <property type="project" value="UniProtKB-ARBA"/>
</dbReference>
<dbReference type="Pfam" id="PF00929">
    <property type="entry name" value="RNase_T"/>
    <property type="match status" value="1"/>
</dbReference>
<dbReference type="AlphaFoldDB" id="A0A844Z6T8"/>
<accession>A0A844Z6T8</accession>
<evidence type="ECO:0000256" key="2">
    <source>
        <dbReference type="ARBA" id="ARBA00022801"/>
    </source>
</evidence>
<dbReference type="SUPFAM" id="SSF53098">
    <property type="entry name" value="Ribonuclease H-like"/>
    <property type="match status" value="1"/>
</dbReference>
<dbReference type="OrthoDB" id="7427781at2"/>
<dbReference type="PANTHER" id="PTHR30231:SF4">
    <property type="entry name" value="PROTEIN NEN2"/>
    <property type="match status" value="1"/>
</dbReference>
<dbReference type="GO" id="GO:0003676">
    <property type="term" value="F:nucleic acid binding"/>
    <property type="evidence" value="ECO:0007669"/>
    <property type="project" value="InterPro"/>
</dbReference>
<dbReference type="InterPro" id="IPR012337">
    <property type="entry name" value="RNaseH-like_sf"/>
</dbReference>
<feature type="domain" description="Exonuclease" evidence="4">
    <location>
        <begin position="41"/>
        <end position="211"/>
    </location>
</feature>
<evidence type="ECO:0000313" key="6">
    <source>
        <dbReference type="Proteomes" id="UP000460290"/>
    </source>
</evidence>
<proteinExistence type="predicted"/>
<protein>
    <submittedName>
        <fullName evidence="5">3'-5' exonuclease</fullName>
    </submittedName>
</protein>
<dbReference type="CDD" id="cd06127">
    <property type="entry name" value="DEDDh"/>
    <property type="match status" value="1"/>
</dbReference>
<keyword evidence="2" id="KW-0378">Hydrolase</keyword>
<dbReference type="GO" id="GO:0008408">
    <property type="term" value="F:3'-5' exonuclease activity"/>
    <property type="evidence" value="ECO:0007669"/>
    <property type="project" value="TreeGrafter"/>
</dbReference>
<keyword evidence="1" id="KW-0540">Nuclease</keyword>
<dbReference type="Proteomes" id="UP000460290">
    <property type="component" value="Unassembled WGS sequence"/>
</dbReference>
<dbReference type="GO" id="GO:0005829">
    <property type="term" value="C:cytosol"/>
    <property type="evidence" value="ECO:0007669"/>
    <property type="project" value="TreeGrafter"/>
</dbReference>
<dbReference type="RefSeq" id="WP_160614599.1">
    <property type="nucleotide sequence ID" value="NZ_JAUFQM010000001.1"/>
</dbReference>
<gene>
    <name evidence="5" type="ORF">GRI35_13325</name>
</gene>
<evidence type="ECO:0000313" key="5">
    <source>
        <dbReference type="EMBL" id="MXO84351.1"/>
    </source>
</evidence>
<dbReference type="Gene3D" id="3.30.420.10">
    <property type="entry name" value="Ribonuclease H-like superfamily/Ribonuclease H"/>
    <property type="match status" value="1"/>
</dbReference>
<evidence type="ECO:0000256" key="1">
    <source>
        <dbReference type="ARBA" id="ARBA00022722"/>
    </source>
</evidence>
<dbReference type="InterPro" id="IPR013520">
    <property type="entry name" value="Ribonucl_H"/>
</dbReference>
<comment type="caution">
    <text evidence="5">The sequence shown here is derived from an EMBL/GenBank/DDBJ whole genome shotgun (WGS) entry which is preliminary data.</text>
</comment>
<evidence type="ECO:0000256" key="3">
    <source>
        <dbReference type="ARBA" id="ARBA00022839"/>
    </source>
</evidence>